<dbReference type="SUPFAM" id="SSF51126">
    <property type="entry name" value="Pectin lyase-like"/>
    <property type="match status" value="1"/>
</dbReference>
<comment type="similarity">
    <text evidence="2">Belongs to the pectinesterase family.</text>
</comment>
<evidence type="ECO:0000259" key="6">
    <source>
        <dbReference type="Pfam" id="PF01095"/>
    </source>
</evidence>
<dbReference type="PANTHER" id="PTHR31321:SF57">
    <property type="entry name" value="PECTINESTERASE 53-RELATED"/>
    <property type="match status" value="1"/>
</dbReference>
<dbReference type="EMBL" id="JAHRHJ020000005">
    <property type="protein sequence ID" value="KAH9316416.1"/>
    <property type="molecule type" value="Genomic_DNA"/>
</dbReference>
<feature type="domain" description="Pectinesterase catalytic" evidence="6">
    <location>
        <begin position="9"/>
        <end position="107"/>
    </location>
</feature>
<dbReference type="InterPro" id="IPR011050">
    <property type="entry name" value="Pectin_lyase_fold/virulence"/>
</dbReference>
<dbReference type="GO" id="GO:0042545">
    <property type="term" value="P:cell wall modification"/>
    <property type="evidence" value="ECO:0007669"/>
    <property type="project" value="InterPro"/>
</dbReference>
<sequence length="134" mass="15171">HRGGFSAGDETGYVFLNCKVTGGGKMFLGRAWGPYSRVIFAFTYMADIIFPQGWDDWKDPTREKSVYYAQYKCYGPGSNTSGRVPWSIELTDTEAAPYLSSSFVNGDQWIKNMPGRLKRAFFTSSQHRRLKVVS</sequence>
<keyword evidence="4" id="KW-0378">Hydrolase</keyword>
<gene>
    <name evidence="7" type="ORF">KI387_025043</name>
</gene>
<dbReference type="OMA" id="RTQRVKW"/>
<reference evidence="7 8" key="1">
    <citation type="journal article" date="2021" name="Nat. Plants">
        <title>The Taxus genome provides insights into paclitaxel biosynthesis.</title>
        <authorList>
            <person name="Xiong X."/>
            <person name="Gou J."/>
            <person name="Liao Q."/>
            <person name="Li Y."/>
            <person name="Zhou Q."/>
            <person name="Bi G."/>
            <person name="Li C."/>
            <person name="Du R."/>
            <person name="Wang X."/>
            <person name="Sun T."/>
            <person name="Guo L."/>
            <person name="Liang H."/>
            <person name="Lu P."/>
            <person name="Wu Y."/>
            <person name="Zhang Z."/>
            <person name="Ro D.K."/>
            <person name="Shang Y."/>
            <person name="Huang S."/>
            <person name="Yan J."/>
        </authorList>
    </citation>
    <scope>NUCLEOTIDE SEQUENCE [LARGE SCALE GENOMIC DNA]</scope>
    <source>
        <strain evidence="7">Ta-2019</strain>
    </source>
</reference>
<accession>A0AA38LA19</accession>
<dbReference type="GO" id="GO:0030599">
    <property type="term" value="F:pectinesterase activity"/>
    <property type="evidence" value="ECO:0007669"/>
    <property type="project" value="UniProtKB-EC"/>
</dbReference>
<evidence type="ECO:0000256" key="3">
    <source>
        <dbReference type="ARBA" id="ARBA00013229"/>
    </source>
</evidence>
<comment type="pathway">
    <text evidence="1">Glycan metabolism; pectin degradation; 2-dehydro-3-deoxy-D-gluconate from pectin: step 1/5.</text>
</comment>
<dbReference type="Gene3D" id="2.160.20.10">
    <property type="entry name" value="Single-stranded right-handed beta-helix, Pectin lyase-like"/>
    <property type="match status" value="1"/>
</dbReference>
<feature type="non-terminal residue" evidence="7">
    <location>
        <position position="1"/>
    </location>
</feature>
<dbReference type="Proteomes" id="UP000824469">
    <property type="component" value="Unassembled WGS sequence"/>
</dbReference>
<name>A0AA38LA19_TAXCH</name>
<dbReference type="GO" id="GO:0045490">
    <property type="term" value="P:pectin catabolic process"/>
    <property type="evidence" value="ECO:0007669"/>
    <property type="project" value="TreeGrafter"/>
</dbReference>
<comment type="caution">
    <text evidence="7">The sequence shown here is derived from an EMBL/GenBank/DDBJ whole genome shotgun (WGS) entry which is preliminary data.</text>
</comment>
<dbReference type="PANTHER" id="PTHR31321">
    <property type="entry name" value="ACYL-COA THIOESTER HYDROLASE YBHC-RELATED"/>
    <property type="match status" value="1"/>
</dbReference>
<dbReference type="Pfam" id="PF01095">
    <property type="entry name" value="Pectinesterase"/>
    <property type="match status" value="1"/>
</dbReference>
<dbReference type="EC" id="3.1.1.11" evidence="3"/>
<evidence type="ECO:0000256" key="5">
    <source>
        <dbReference type="ARBA" id="ARBA00023085"/>
    </source>
</evidence>
<evidence type="ECO:0000313" key="7">
    <source>
        <dbReference type="EMBL" id="KAH9316416.1"/>
    </source>
</evidence>
<evidence type="ECO:0000256" key="2">
    <source>
        <dbReference type="ARBA" id="ARBA00008891"/>
    </source>
</evidence>
<protein>
    <recommendedName>
        <fullName evidence="3">pectinesterase</fullName>
        <ecNumber evidence="3">3.1.1.11</ecNumber>
    </recommendedName>
</protein>
<keyword evidence="5" id="KW-0063">Aspartyl esterase</keyword>
<keyword evidence="8" id="KW-1185">Reference proteome</keyword>
<dbReference type="AlphaFoldDB" id="A0AA38LA19"/>
<organism evidence="7 8">
    <name type="scientific">Taxus chinensis</name>
    <name type="common">Chinese yew</name>
    <name type="synonym">Taxus wallichiana var. chinensis</name>
    <dbReference type="NCBI Taxonomy" id="29808"/>
    <lineage>
        <taxon>Eukaryota</taxon>
        <taxon>Viridiplantae</taxon>
        <taxon>Streptophyta</taxon>
        <taxon>Embryophyta</taxon>
        <taxon>Tracheophyta</taxon>
        <taxon>Spermatophyta</taxon>
        <taxon>Pinopsida</taxon>
        <taxon>Pinidae</taxon>
        <taxon>Conifers II</taxon>
        <taxon>Cupressales</taxon>
        <taxon>Taxaceae</taxon>
        <taxon>Taxus</taxon>
    </lineage>
</organism>
<dbReference type="InterPro" id="IPR000070">
    <property type="entry name" value="Pectinesterase_cat"/>
</dbReference>
<evidence type="ECO:0000313" key="8">
    <source>
        <dbReference type="Proteomes" id="UP000824469"/>
    </source>
</evidence>
<evidence type="ECO:0000256" key="4">
    <source>
        <dbReference type="ARBA" id="ARBA00022801"/>
    </source>
</evidence>
<evidence type="ECO:0000256" key="1">
    <source>
        <dbReference type="ARBA" id="ARBA00005184"/>
    </source>
</evidence>
<dbReference type="InterPro" id="IPR012334">
    <property type="entry name" value="Pectin_lyas_fold"/>
</dbReference>
<proteinExistence type="inferred from homology"/>